<comment type="caution">
    <text evidence="1">The sequence shown here is derived from an EMBL/GenBank/DDBJ whole genome shotgun (WGS) entry which is preliminary data.</text>
</comment>
<keyword evidence="2" id="KW-1185">Reference proteome</keyword>
<proteinExistence type="predicted"/>
<organism evidence="1 2">
    <name type="scientific">Candidatus Accumulibacter phosphatis</name>
    <dbReference type="NCBI Taxonomy" id="327160"/>
    <lineage>
        <taxon>Bacteria</taxon>
        <taxon>Pseudomonadati</taxon>
        <taxon>Pseudomonadota</taxon>
        <taxon>Betaproteobacteria</taxon>
        <taxon>Candidatus Accumulibacter</taxon>
    </lineage>
</organism>
<sequence>MPEKQGSMPTIDHSMKNMGGFMSLIERFMKKMERFIHTIDASVKNKKRPRLAMKHSLPTIEGFTTDRERFANLGQFCRQILND</sequence>
<dbReference type="EMBL" id="SPMY01000043">
    <property type="protein sequence ID" value="NMQ28938.1"/>
    <property type="molecule type" value="Genomic_DNA"/>
</dbReference>
<name>A0ABX1U262_9PROT</name>
<protein>
    <submittedName>
        <fullName evidence="1">Uncharacterized protein</fullName>
    </submittedName>
</protein>
<gene>
    <name evidence="1" type="ORF">E4Q23_14910</name>
</gene>
<evidence type="ECO:0000313" key="1">
    <source>
        <dbReference type="EMBL" id="NMQ28938.1"/>
    </source>
</evidence>
<accession>A0ABX1U262</accession>
<dbReference type="RefSeq" id="WP_211203776.1">
    <property type="nucleotide sequence ID" value="NZ_SPMY01000043.1"/>
</dbReference>
<reference evidence="1 2" key="1">
    <citation type="submission" date="2019-03" db="EMBL/GenBank/DDBJ databases">
        <title>Metabolic reconstructions from genomes of highly enriched 'Candidatus Accumulibacter' and 'Candidatus Competibacter' bioreactor populations.</title>
        <authorList>
            <person name="Annavajhala M.K."/>
            <person name="Welles L."/>
            <person name="Abbas B."/>
            <person name="Sorokin D."/>
            <person name="Park H."/>
            <person name="Van Loosdrecht M."/>
            <person name="Chandran K."/>
        </authorList>
    </citation>
    <scope>NUCLEOTIDE SEQUENCE [LARGE SCALE GENOMIC DNA]</scope>
    <source>
        <strain evidence="1 2">SBR_S</strain>
    </source>
</reference>
<evidence type="ECO:0000313" key="2">
    <source>
        <dbReference type="Proteomes" id="UP000749010"/>
    </source>
</evidence>
<dbReference type="Proteomes" id="UP000749010">
    <property type="component" value="Unassembled WGS sequence"/>
</dbReference>